<evidence type="ECO:0000259" key="2">
    <source>
        <dbReference type="Pfam" id="PF13349"/>
    </source>
</evidence>
<sequence length="271" mass="28069">MKALLTSALLALGALQAAAQTSAAPAFKSTCEDNWSDGRRQNICEIRDLTMAAPSAGQTLTIDGRRNGGITVRGWDGADVRVRARVQSWGNSSSDAQAQVKAVQIKSTGNTLKAEAGSGDDNWSVSYEVFVPRKTALALTTYNGGISIDGVQAPITFEAYNGGISLANLGGDVHGSTKNGGVSVRLSGNKWEGKGLDVTTTNGGITWRIPESYSAQLKTQTVHGGLSTDYPITVTGKIGRGLDTKLGQGGALVSVVTTNGGISLRRANAGD</sequence>
<feature type="signal peptide" evidence="1">
    <location>
        <begin position="1"/>
        <end position="19"/>
    </location>
</feature>
<dbReference type="InterPro" id="IPR025164">
    <property type="entry name" value="Toastrack_DUF4097"/>
</dbReference>
<evidence type="ECO:0000313" key="3">
    <source>
        <dbReference type="EMBL" id="UOQ65348.1"/>
    </source>
</evidence>
<keyword evidence="1" id="KW-0732">Signal</keyword>
<gene>
    <name evidence="3" type="ORF">MUN86_17585</name>
</gene>
<dbReference type="RefSeq" id="WP_245119354.1">
    <property type="nucleotide sequence ID" value="NZ_CP095061.1"/>
</dbReference>
<proteinExistence type="predicted"/>
<organism evidence="3 4">
    <name type="scientific">Hymenobacter volaticus</name>
    <dbReference type="NCBI Taxonomy" id="2932254"/>
    <lineage>
        <taxon>Bacteria</taxon>
        <taxon>Pseudomonadati</taxon>
        <taxon>Bacteroidota</taxon>
        <taxon>Cytophagia</taxon>
        <taxon>Cytophagales</taxon>
        <taxon>Hymenobacteraceae</taxon>
        <taxon>Hymenobacter</taxon>
    </lineage>
</organism>
<dbReference type="Proteomes" id="UP000830401">
    <property type="component" value="Chromosome"/>
</dbReference>
<reference evidence="3" key="1">
    <citation type="submission" date="2022-04" db="EMBL/GenBank/DDBJ databases">
        <title>Hymenobacter sp. isolated from the air.</title>
        <authorList>
            <person name="Won M."/>
            <person name="Lee C.-M."/>
            <person name="Woen H.-Y."/>
            <person name="Kwon S.-W."/>
        </authorList>
    </citation>
    <scope>NUCLEOTIDE SEQUENCE</scope>
    <source>
        <strain evidence="3">5420S-77</strain>
    </source>
</reference>
<name>A0ABY4G3A7_9BACT</name>
<protein>
    <submittedName>
        <fullName evidence="3">DUF4097 domain-containing protein</fullName>
    </submittedName>
</protein>
<dbReference type="EMBL" id="CP095061">
    <property type="protein sequence ID" value="UOQ65348.1"/>
    <property type="molecule type" value="Genomic_DNA"/>
</dbReference>
<dbReference type="Pfam" id="PF13349">
    <property type="entry name" value="DUF4097"/>
    <property type="match status" value="1"/>
</dbReference>
<evidence type="ECO:0000256" key="1">
    <source>
        <dbReference type="SAM" id="SignalP"/>
    </source>
</evidence>
<keyword evidence="4" id="KW-1185">Reference proteome</keyword>
<feature type="chain" id="PRO_5046800221" evidence="1">
    <location>
        <begin position="20"/>
        <end position="271"/>
    </location>
</feature>
<accession>A0ABY4G3A7</accession>
<evidence type="ECO:0000313" key="4">
    <source>
        <dbReference type="Proteomes" id="UP000830401"/>
    </source>
</evidence>
<feature type="domain" description="DUF4097" evidence="2">
    <location>
        <begin position="109"/>
        <end position="264"/>
    </location>
</feature>